<evidence type="ECO:0000313" key="2">
    <source>
        <dbReference type="Proteomes" id="UP000765509"/>
    </source>
</evidence>
<name>A0A9Q3BAN4_9BASI</name>
<proteinExistence type="predicted"/>
<dbReference type="Proteomes" id="UP000765509">
    <property type="component" value="Unassembled WGS sequence"/>
</dbReference>
<organism evidence="1 2">
    <name type="scientific">Austropuccinia psidii MF-1</name>
    <dbReference type="NCBI Taxonomy" id="1389203"/>
    <lineage>
        <taxon>Eukaryota</taxon>
        <taxon>Fungi</taxon>
        <taxon>Dikarya</taxon>
        <taxon>Basidiomycota</taxon>
        <taxon>Pucciniomycotina</taxon>
        <taxon>Pucciniomycetes</taxon>
        <taxon>Pucciniales</taxon>
        <taxon>Sphaerophragmiaceae</taxon>
        <taxon>Austropuccinia</taxon>
    </lineage>
</organism>
<comment type="caution">
    <text evidence="1">The sequence shown here is derived from an EMBL/GenBank/DDBJ whole genome shotgun (WGS) entry which is preliminary data.</text>
</comment>
<reference evidence="1" key="1">
    <citation type="submission" date="2021-03" db="EMBL/GenBank/DDBJ databases">
        <title>Draft genome sequence of rust myrtle Austropuccinia psidii MF-1, a brazilian biotype.</title>
        <authorList>
            <person name="Quecine M.C."/>
            <person name="Pachon D.M.R."/>
            <person name="Bonatelli M.L."/>
            <person name="Correr F.H."/>
            <person name="Franceschini L.M."/>
            <person name="Leite T.F."/>
            <person name="Margarido G.R.A."/>
            <person name="Almeida C.A."/>
            <person name="Ferrarezi J.A."/>
            <person name="Labate C.A."/>
        </authorList>
    </citation>
    <scope>NUCLEOTIDE SEQUENCE</scope>
    <source>
        <strain evidence="1">MF-1</strain>
    </source>
</reference>
<accession>A0A9Q3BAN4</accession>
<keyword evidence="2" id="KW-1185">Reference proteome</keyword>
<protein>
    <submittedName>
        <fullName evidence="1">Uncharacterized protein</fullName>
    </submittedName>
</protein>
<gene>
    <name evidence="1" type="ORF">O181_001508</name>
</gene>
<dbReference type="EMBL" id="AVOT02000222">
    <property type="protein sequence ID" value="MBW0461793.1"/>
    <property type="molecule type" value="Genomic_DNA"/>
</dbReference>
<dbReference type="AlphaFoldDB" id="A0A9Q3BAN4"/>
<evidence type="ECO:0000313" key="1">
    <source>
        <dbReference type="EMBL" id="MBW0461793.1"/>
    </source>
</evidence>
<sequence length="186" mass="21947">MTEKLKKLSISVEVFKEKMSSHQKILLENVEKIDEGRINLKDDIQSEIRLITDRMDKINKANLNMSSLSTPFAHIRIPVKPKEELKDSFITASNHQEKKQLLMKGAPQLKDFPAFTGEGRYDHMSFVNKIDMLQEYYTIPDELITALFHSLFEKYAIRWYYDIKQENGKSTWSWWKNEIITKWGSD</sequence>